<dbReference type="Pfam" id="PF12850">
    <property type="entry name" value="Metallophos_2"/>
    <property type="match status" value="1"/>
</dbReference>
<evidence type="ECO:0000256" key="2">
    <source>
        <dbReference type="RuleBase" id="RU362039"/>
    </source>
</evidence>
<reference evidence="4" key="1">
    <citation type="journal article" date="2020" name="mSystems">
        <title>Genome- and Community-Level Interaction Insights into Carbon Utilization and Element Cycling Functions of Hydrothermarchaeota in Hydrothermal Sediment.</title>
        <authorList>
            <person name="Zhou Z."/>
            <person name="Liu Y."/>
            <person name="Xu W."/>
            <person name="Pan J."/>
            <person name="Luo Z.H."/>
            <person name="Li M."/>
        </authorList>
    </citation>
    <scope>NUCLEOTIDE SEQUENCE [LARGE SCALE GENOMIC DNA]</scope>
    <source>
        <strain evidence="4">SpSt-754</strain>
    </source>
</reference>
<comment type="caution">
    <text evidence="4">The sequence shown here is derived from an EMBL/GenBank/DDBJ whole genome shotgun (WGS) entry which is preliminary data.</text>
</comment>
<sequence length="235" mass="26972">MGVEMRILIISDIHGNIYPLQKVLKTETYDLMICLGDLVDYGPFPDEVTSIIREKANYCVLGNHDYSFAFDDDCPGTTPEFRKITYEIRNYFKYRLSTENIAFLKTLPLTKEVMIEGQSFLLFHSSAEDPLGDYVTFDQNPEIIKKRMLPDKPVNVILYGHTHQSGMLKINNVTIFNPGSLGFPRGKDRYPSYAILENGQFKIQYVEYDVSKIVSEYKKHSVPEEIIHKLIGVGI</sequence>
<dbReference type="PANTHER" id="PTHR42850">
    <property type="entry name" value="METALLOPHOSPHOESTERASE"/>
    <property type="match status" value="1"/>
</dbReference>
<evidence type="ECO:0000313" key="4">
    <source>
        <dbReference type="EMBL" id="HGB36044.1"/>
    </source>
</evidence>
<name>A0A7V3NV93_UNCW3</name>
<proteinExistence type="inferred from homology"/>
<dbReference type="InterPro" id="IPR050126">
    <property type="entry name" value="Ap4A_hydrolase"/>
</dbReference>
<dbReference type="GO" id="GO:0046872">
    <property type="term" value="F:metal ion binding"/>
    <property type="evidence" value="ECO:0007669"/>
    <property type="project" value="UniProtKB-KW"/>
</dbReference>
<gene>
    <name evidence="4" type="ORF">ENV38_03990</name>
</gene>
<dbReference type="InterPro" id="IPR011152">
    <property type="entry name" value="Pesterase_MJ0912"/>
</dbReference>
<comment type="cofactor">
    <cofactor evidence="2">
        <name>a divalent metal cation</name>
        <dbReference type="ChEBI" id="CHEBI:60240"/>
    </cofactor>
</comment>
<dbReference type="EMBL" id="DTGD01000147">
    <property type="protein sequence ID" value="HGB36044.1"/>
    <property type="molecule type" value="Genomic_DNA"/>
</dbReference>
<dbReference type="SUPFAM" id="SSF56300">
    <property type="entry name" value="Metallo-dependent phosphatases"/>
    <property type="match status" value="1"/>
</dbReference>
<dbReference type="EC" id="3.1.4.-" evidence="2"/>
<dbReference type="PIRSF" id="PIRSF000883">
    <property type="entry name" value="Pesterase_MJ0912"/>
    <property type="match status" value="1"/>
</dbReference>
<protein>
    <recommendedName>
        <fullName evidence="2">Phosphoesterase</fullName>
        <ecNumber evidence="2">3.1.4.-</ecNumber>
    </recommendedName>
</protein>
<dbReference type="AlphaFoldDB" id="A0A7V3NV93"/>
<dbReference type="InterPro" id="IPR029052">
    <property type="entry name" value="Metallo-depent_PP-like"/>
</dbReference>
<feature type="domain" description="Calcineurin-like phosphoesterase" evidence="3">
    <location>
        <begin position="5"/>
        <end position="197"/>
    </location>
</feature>
<dbReference type="NCBIfam" id="TIGR00040">
    <property type="entry name" value="yfcE"/>
    <property type="match status" value="1"/>
</dbReference>
<organism evidence="4">
    <name type="scientific">candidate division WOR-3 bacterium</name>
    <dbReference type="NCBI Taxonomy" id="2052148"/>
    <lineage>
        <taxon>Bacteria</taxon>
        <taxon>Bacteria division WOR-3</taxon>
    </lineage>
</organism>
<accession>A0A7V3NV93</accession>
<keyword evidence="2" id="KW-0479">Metal-binding</keyword>
<dbReference type="Gene3D" id="3.60.21.10">
    <property type="match status" value="1"/>
</dbReference>
<dbReference type="GO" id="GO:0005737">
    <property type="term" value="C:cytoplasm"/>
    <property type="evidence" value="ECO:0007669"/>
    <property type="project" value="TreeGrafter"/>
</dbReference>
<evidence type="ECO:0000256" key="1">
    <source>
        <dbReference type="ARBA" id="ARBA00008950"/>
    </source>
</evidence>
<evidence type="ECO:0000259" key="3">
    <source>
        <dbReference type="Pfam" id="PF12850"/>
    </source>
</evidence>
<dbReference type="InterPro" id="IPR024654">
    <property type="entry name" value="Calcineurin-like_PHP_lpxH"/>
</dbReference>
<dbReference type="PANTHER" id="PTHR42850:SF2">
    <property type="entry name" value="BLL5683 PROTEIN"/>
    <property type="match status" value="1"/>
</dbReference>
<dbReference type="InterPro" id="IPR000979">
    <property type="entry name" value="Phosphodiesterase_MJ0936/Vps29"/>
</dbReference>
<dbReference type="GO" id="GO:0016791">
    <property type="term" value="F:phosphatase activity"/>
    <property type="evidence" value="ECO:0007669"/>
    <property type="project" value="TreeGrafter"/>
</dbReference>
<comment type="similarity">
    <text evidence="1 2">Belongs to the metallophosphoesterase superfamily. YfcE family.</text>
</comment>